<dbReference type="Pfam" id="PF00593">
    <property type="entry name" value="TonB_dep_Rec_b-barrel"/>
    <property type="match status" value="1"/>
</dbReference>
<dbReference type="InterPro" id="IPR000531">
    <property type="entry name" value="Beta-barrel_TonB"/>
</dbReference>
<dbReference type="RefSeq" id="WP_105934514.1">
    <property type="nucleotide sequence ID" value="NZ_PVNP01000089.1"/>
</dbReference>
<feature type="signal peptide" evidence="14">
    <location>
        <begin position="1"/>
        <end position="33"/>
    </location>
</feature>
<evidence type="ECO:0000256" key="7">
    <source>
        <dbReference type="ARBA" id="ARBA00023065"/>
    </source>
</evidence>
<keyword evidence="5 11" id="KW-0812">Transmembrane</keyword>
<evidence type="ECO:0000313" key="17">
    <source>
        <dbReference type="EMBL" id="PRO73768.1"/>
    </source>
</evidence>
<comment type="caution">
    <text evidence="17">The sequence shown here is derived from an EMBL/GenBank/DDBJ whole genome shotgun (WGS) entry which is preliminary data.</text>
</comment>
<feature type="region of interest" description="Disordered" evidence="13">
    <location>
        <begin position="215"/>
        <end position="237"/>
    </location>
</feature>
<keyword evidence="4" id="KW-0410">Iron transport</keyword>
<dbReference type="InterPro" id="IPR039426">
    <property type="entry name" value="TonB-dep_rcpt-like"/>
</dbReference>
<dbReference type="PANTHER" id="PTHR32552">
    <property type="entry name" value="FERRICHROME IRON RECEPTOR-RELATED"/>
    <property type="match status" value="1"/>
</dbReference>
<protein>
    <recommendedName>
        <fullName evidence="19">TonB-dependent receptor</fullName>
    </recommendedName>
</protein>
<keyword evidence="6" id="KW-0408">Iron</keyword>
<dbReference type="Proteomes" id="UP000238949">
    <property type="component" value="Unassembled WGS sequence"/>
</dbReference>
<evidence type="ECO:0000256" key="14">
    <source>
        <dbReference type="SAM" id="SignalP"/>
    </source>
</evidence>
<dbReference type="InterPro" id="IPR012910">
    <property type="entry name" value="Plug_dom"/>
</dbReference>
<keyword evidence="2 11" id="KW-0813">Transport</keyword>
<evidence type="ECO:0008006" key="19">
    <source>
        <dbReference type="Google" id="ProtNLM"/>
    </source>
</evidence>
<comment type="similarity">
    <text evidence="11 12">Belongs to the TonB-dependent receptor family.</text>
</comment>
<sequence>MNNKYSTQFKRSHLAGLIALTLTGSSLSLGAYAQETDADEKDLERVLITAERRSVSENEMPLSVIGFSGESLQNRNITDMDRLQTQVPNLQFNDNGNSKFINIRGVGLSEAAPNQTNGVAVHLDGAYVAREFVYGDAFFDLASIEVLRGPQGTYSGQNASGGAIFINSKRPELGVTEGFASAEKGNYDLTKFSAGVSFPLTDNLAMRIAANSERRDSFYSNHGPDPEDDAKLINNQPGNLNRSLSRFQLLYSPSADLEVRLIHENSNNFTDGVPTQNFPEYGNTKLPESPWDLNYDMDTYRDVTYKRNTLTFDWQASDAFKVLGNFSIFDSVQNIQTDGDFESHLTTDESQEGRNFHIVDNYWTGELSLVSTLDGPFEWTAGASYIDYRQENYLNLLRYNTEQFPGTSLDVENHTRLYMYLDNRRKNSAVFGEIGYSLTDDLNVKFGLRYNKDEVGFSPDSYLTPGAGSYNATSGFPLPQQDMFDFSAVTGRFVVNYMVTDDSMIYATVGRGYKPGGTSPMGPTYDEEEVLNKEIGWKGTLTDGIDGSVAIFHMDYDAFQRTYSPTDNPADSITRNVDGTTIAGIEFQVKGITGDFMWDISGAYNDGQYGDLEFYMRPGAYDGVNPTQPEPINLKGRPVDFLSDRSMSAGIEYMGIMLDEAALLPSVRVSYQSEFYTSFYQLDYHLTPSRTLWEANLAYEHDSGWRADLYVQNLFDETYITQAGGAADGRGSFLLGAPRQAGVKIRYTF</sequence>
<dbReference type="EMBL" id="PVNP01000089">
    <property type="protein sequence ID" value="PRO73768.1"/>
    <property type="molecule type" value="Genomic_DNA"/>
</dbReference>
<gene>
    <name evidence="17" type="ORF">C6Y40_10215</name>
</gene>
<comment type="subcellular location">
    <subcellularLocation>
        <location evidence="1 11">Cell outer membrane</location>
        <topology evidence="1 11">Multi-pass membrane protein</topology>
    </subcellularLocation>
</comment>
<dbReference type="GO" id="GO:0009279">
    <property type="term" value="C:cell outer membrane"/>
    <property type="evidence" value="ECO:0007669"/>
    <property type="project" value="UniProtKB-SubCell"/>
</dbReference>
<feature type="domain" description="TonB-dependent receptor-like beta-barrel" evidence="15">
    <location>
        <begin position="267"/>
        <end position="714"/>
    </location>
</feature>
<proteinExistence type="inferred from homology"/>
<dbReference type="GO" id="GO:0006826">
    <property type="term" value="P:iron ion transport"/>
    <property type="evidence" value="ECO:0007669"/>
    <property type="project" value="UniProtKB-KW"/>
</dbReference>
<evidence type="ECO:0000259" key="16">
    <source>
        <dbReference type="Pfam" id="PF07715"/>
    </source>
</evidence>
<evidence type="ECO:0000256" key="3">
    <source>
        <dbReference type="ARBA" id="ARBA00022452"/>
    </source>
</evidence>
<name>A0A2S9VBD1_9ALTE</name>
<dbReference type="SUPFAM" id="SSF56935">
    <property type="entry name" value="Porins"/>
    <property type="match status" value="1"/>
</dbReference>
<evidence type="ECO:0000256" key="11">
    <source>
        <dbReference type="PROSITE-ProRule" id="PRU01360"/>
    </source>
</evidence>
<keyword evidence="18" id="KW-1185">Reference proteome</keyword>
<dbReference type="InterPro" id="IPR036942">
    <property type="entry name" value="Beta-barrel_TonB_sf"/>
</dbReference>
<keyword evidence="14" id="KW-0732">Signal</keyword>
<organism evidence="17 18">
    <name type="scientific">Alteromonas alba</name>
    <dbReference type="NCBI Taxonomy" id="2079529"/>
    <lineage>
        <taxon>Bacteria</taxon>
        <taxon>Pseudomonadati</taxon>
        <taxon>Pseudomonadota</taxon>
        <taxon>Gammaproteobacteria</taxon>
        <taxon>Alteromonadales</taxon>
        <taxon>Alteromonadaceae</taxon>
        <taxon>Alteromonas/Salinimonas group</taxon>
        <taxon>Alteromonas</taxon>
    </lineage>
</organism>
<dbReference type="Gene3D" id="2.40.170.20">
    <property type="entry name" value="TonB-dependent receptor, beta-barrel domain"/>
    <property type="match status" value="1"/>
</dbReference>
<dbReference type="PANTHER" id="PTHR32552:SF81">
    <property type="entry name" value="TONB-DEPENDENT OUTER MEMBRANE RECEPTOR"/>
    <property type="match status" value="1"/>
</dbReference>
<evidence type="ECO:0000256" key="5">
    <source>
        <dbReference type="ARBA" id="ARBA00022692"/>
    </source>
</evidence>
<keyword evidence="10 11" id="KW-0998">Cell outer membrane</keyword>
<dbReference type="Pfam" id="PF07715">
    <property type="entry name" value="Plug"/>
    <property type="match status" value="1"/>
</dbReference>
<evidence type="ECO:0000256" key="2">
    <source>
        <dbReference type="ARBA" id="ARBA00022448"/>
    </source>
</evidence>
<dbReference type="AlphaFoldDB" id="A0A2S9VBD1"/>
<dbReference type="OrthoDB" id="127311at2"/>
<keyword evidence="3 11" id="KW-1134">Transmembrane beta strand</keyword>
<evidence type="ECO:0000256" key="12">
    <source>
        <dbReference type="RuleBase" id="RU003357"/>
    </source>
</evidence>
<evidence type="ECO:0000256" key="13">
    <source>
        <dbReference type="SAM" id="MobiDB-lite"/>
    </source>
</evidence>
<evidence type="ECO:0000256" key="4">
    <source>
        <dbReference type="ARBA" id="ARBA00022496"/>
    </source>
</evidence>
<evidence type="ECO:0000256" key="8">
    <source>
        <dbReference type="ARBA" id="ARBA00023077"/>
    </source>
</evidence>
<evidence type="ECO:0000256" key="6">
    <source>
        <dbReference type="ARBA" id="ARBA00023004"/>
    </source>
</evidence>
<evidence type="ECO:0000256" key="10">
    <source>
        <dbReference type="ARBA" id="ARBA00023237"/>
    </source>
</evidence>
<feature type="domain" description="TonB-dependent receptor plug" evidence="16">
    <location>
        <begin position="58"/>
        <end position="163"/>
    </location>
</feature>
<evidence type="ECO:0000256" key="1">
    <source>
        <dbReference type="ARBA" id="ARBA00004571"/>
    </source>
</evidence>
<keyword evidence="7" id="KW-0406">Ion transport</keyword>
<accession>A0A2S9VBD1</accession>
<evidence type="ECO:0000256" key="9">
    <source>
        <dbReference type="ARBA" id="ARBA00023136"/>
    </source>
</evidence>
<evidence type="ECO:0000313" key="18">
    <source>
        <dbReference type="Proteomes" id="UP000238949"/>
    </source>
</evidence>
<evidence type="ECO:0000259" key="15">
    <source>
        <dbReference type="Pfam" id="PF00593"/>
    </source>
</evidence>
<keyword evidence="8 12" id="KW-0798">TonB box</keyword>
<reference evidence="18" key="1">
    <citation type="journal article" date="2020" name="Int. J. Syst. Evol. Microbiol.">
        <title>Alteromonas alba sp. nov., a marine bacterium isolated from the seawater of the West Pacific Ocean.</title>
        <authorList>
            <person name="Sun C."/>
            <person name="Wu Y.-H."/>
            <person name="Xamxidin M."/>
            <person name="Cheng H."/>
            <person name="Xu X.-W."/>
        </authorList>
    </citation>
    <scope>NUCLEOTIDE SEQUENCE [LARGE SCALE GENOMIC DNA]</scope>
    <source>
        <strain evidence="18">190</strain>
    </source>
</reference>
<feature type="chain" id="PRO_5015435634" description="TonB-dependent receptor" evidence="14">
    <location>
        <begin position="34"/>
        <end position="749"/>
    </location>
</feature>
<keyword evidence="9 11" id="KW-0472">Membrane</keyword>
<dbReference type="PROSITE" id="PS52016">
    <property type="entry name" value="TONB_DEPENDENT_REC_3"/>
    <property type="match status" value="1"/>
</dbReference>